<feature type="compositionally biased region" description="Gly residues" evidence="1">
    <location>
        <begin position="1"/>
        <end position="46"/>
    </location>
</feature>
<feature type="transmembrane region" description="Helical" evidence="2">
    <location>
        <begin position="80"/>
        <end position="103"/>
    </location>
</feature>
<keyword evidence="2" id="KW-0812">Transmembrane</keyword>
<keyword evidence="2" id="KW-1133">Transmembrane helix</keyword>
<evidence type="ECO:0000313" key="4">
    <source>
        <dbReference type="Proteomes" id="UP000823895"/>
    </source>
</evidence>
<name>A0A9D2P4R6_9FIRM</name>
<evidence type="ECO:0000256" key="2">
    <source>
        <dbReference type="SAM" id="Phobius"/>
    </source>
</evidence>
<gene>
    <name evidence="3" type="ORF">H9756_02925</name>
</gene>
<proteinExistence type="predicted"/>
<reference evidence="3" key="2">
    <citation type="submission" date="2021-04" db="EMBL/GenBank/DDBJ databases">
        <authorList>
            <person name="Gilroy R."/>
        </authorList>
    </citation>
    <scope>NUCLEOTIDE SEQUENCE</scope>
    <source>
        <strain evidence="3">CHK165-2605</strain>
    </source>
</reference>
<reference evidence="3" key="1">
    <citation type="journal article" date="2021" name="PeerJ">
        <title>Extensive microbial diversity within the chicken gut microbiome revealed by metagenomics and culture.</title>
        <authorList>
            <person name="Gilroy R."/>
            <person name="Ravi A."/>
            <person name="Getino M."/>
            <person name="Pursley I."/>
            <person name="Horton D.L."/>
            <person name="Alikhan N.F."/>
            <person name="Baker D."/>
            <person name="Gharbi K."/>
            <person name="Hall N."/>
            <person name="Watson M."/>
            <person name="Adriaenssens E.M."/>
            <person name="Foster-Nyarko E."/>
            <person name="Jarju S."/>
            <person name="Secka A."/>
            <person name="Antonio M."/>
            <person name="Oren A."/>
            <person name="Chaudhuri R.R."/>
            <person name="La Ragione R."/>
            <person name="Hildebrand F."/>
            <person name="Pallen M.J."/>
        </authorList>
    </citation>
    <scope>NUCLEOTIDE SEQUENCE</scope>
    <source>
        <strain evidence="3">CHK165-2605</strain>
    </source>
</reference>
<feature type="transmembrane region" description="Helical" evidence="2">
    <location>
        <begin position="286"/>
        <end position="308"/>
    </location>
</feature>
<protein>
    <recommendedName>
        <fullName evidence="5">TPM domain-containing protein</fullName>
    </recommendedName>
</protein>
<dbReference type="AlphaFoldDB" id="A0A9D2P4R6"/>
<accession>A0A9D2P4R6</accession>
<evidence type="ECO:0008006" key="5">
    <source>
        <dbReference type="Google" id="ProtNLM"/>
    </source>
</evidence>
<dbReference type="Proteomes" id="UP000823895">
    <property type="component" value="Unassembled WGS sequence"/>
</dbReference>
<feature type="compositionally biased region" description="Gly residues" evidence="1">
    <location>
        <begin position="54"/>
        <end position="66"/>
    </location>
</feature>
<organism evidence="3 4">
    <name type="scientific">Candidatus Mediterraneibacter gallistercoris</name>
    <dbReference type="NCBI Taxonomy" id="2838671"/>
    <lineage>
        <taxon>Bacteria</taxon>
        <taxon>Bacillati</taxon>
        <taxon>Bacillota</taxon>
        <taxon>Clostridia</taxon>
        <taxon>Lachnospirales</taxon>
        <taxon>Lachnospiraceae</taxon>
        <taxon>Mediterraneibacter</taxon>
    </lineage>
</organism>
<dbReference type="EMBL" id="DWWI01000064">
    <property type="protein sequence ID" value="HJC42624.1"/>
    <property type="molecule type" value="Genomic_DNA"/>
</dbReference>
<feature type="region of interest" description="Disordered" evidence="1">
    <location>
        <begin position="1"/>
        <end position="73"/>
    </location>
</feature>
<sequence>MGRGGGSHGGGGHSGGRSFGGRSGGFGGSHGGGRGPGGPGFGGPGFGGPPPGGPGFGGPGGWGPRWGGPRRRWRGPIFPGGGFGGPGGCSTVILLVIIILAVISCVAPDWGSSRQDIDVTVSRTERTAVTGTKTYSNWYLDELGFIDHDTDLIDGLKYFYSKTGIQPYVMLLDYDESLWDGGNWNEDAAEQYLAQVYADTFSDNGHLIFAYFACENDTEDMDGMFYFYYGSAAYSIMDDEAETIFWSYFDMNYNNLDLSIAEFIGQTFEETADNIMHVGTSGNSPLIKAAAVFAVICVAAIIIGIVVAKRAAKKDNMDQL</sequence>
<comment type="caution">
    <text evidence="3">The sequence shown here is derived from an EMBL/GenBank/DDBJ whole genome shotgun (WGS) entry which is preliminary data.</text>
</comment>
<evidence type="ECO:0000313" key="3">
    <source>
        <dbReference type="EMBL" id="HJC42624.1"/>
    </source>
</evidence>
<evidence type="ECO:0000256" key="1">
    <source>
        <dbReference type="SAM" id="MobiDB-lite"/>
    </source>
</evidence>
<keyword evidence="2" id="KW-0472">Membrane</keyword>